<protein>
    <submittedName>
        <fullName evidence="1">Flagellin lysine-N-methylase</fullName>
        <ecNumber evidence="1">2.1.1.-</ecNumber>
    </submittedName>
</protein>
<gene>
    <name evidence="1" type="primary">fliB</name>
    <name evidence="1" type="ORF">H9943_05570</name>
</gene>
<keyword evidence="1" id="KW-0966">Cell projection</keyword>
<accession>A0A9D2M3T9</accession>
<keyword evidence="1" id="KW-0282">Flagellum</keyword>
<name>A0A9D2M3T9_9FIRM</name>
<dbReference type="EC" id="2.1.1.-" evidence="1"/>
<comment type="caution">
    <text evidence="1">The sequence shown here is derived from an EMBL/GenBank/DDBJ whole genome shotgun (WGS) entry which is preliminary data.</text>
</comment>
<keyword evidence="1" id="KW-0969">Cilium</keyword>
<evidence type="ECO:0000313" key="1">
    <source>
        <dbReference type="EMBL" id="HJB39848.1"/>
    </source>
</evidence>
<sequence length="368" mass="41537">MLRIYPEEYRQFQCTASACRHSCCVGWEITVDEETSKRYAAAEGSFAQTVRDALEQTDSGTVFRMEQGRCVMLQKDGLCRIICEWGDEALCEICREHPRFHNRFEGVWESGLGLCCEEAARLTLTRQAPLRLCVEETDDMQAERPDEKTTAILHLRGAALALLQNRSMPLFHRLGLLLALGTDAQLCLEREDIGALFHLCDAYGDDTHHAALWQMLSARISAQGDAAWPVRRMALYLSQLPALEASWHTDMLKLLRGCPRRLMLFGRRAEIFYEQLAAALLFRCFSADCLNERDALGSCRFTVLAVLLCLSLEMRLSPRGAGGSAVRLDIVRRFSAEVEYQPQALAHLRTMIWEEPAFDTGALLRALA</sequence>
<evidence type="ECO:0000313" key="2">
    <source>
        <dbReference type="Proteomes" id="UP000824209"/>
    </source>
</evidence>
<dbReference type="Proteomes" id="UP000824209">
    <property type="component" value="Unassembled WGS sequence"/>
</dbReference>
<dbReference type="GO" id="GO:0032259">
    <property type="term" value="P:methylation"/>
    <property type="evidence" value="ECO:0007669"/>
    <property type="project" value="UniProtKB-KW"/>
</dbReference>
<reference evidence="1" key="2">
    <citation type="submission" date="2021-04" db="EMBL/GenBank/DDBJ databases">
        <authorList>
            <person name="Gilroy R."/>
        </authorList>
    </citation>
    <scope>NUCLEOTIDE SEQUENCE</scope>
    <source>
        <strain evidence="1">ChiBcec8-14828</strain>
    </source>
</reference>
<dbReference type="NCBIfam" id="NF038110">
    <property type="entry name" value="Lys_methyl_FliB"/>
    <property type="match status" value="1"/>
</dbReference>
<organism evidence="1 2">
    <name type="scientific">Candidatus Ruthenibacterium avium</name>
    <dbReference type="NCBI Taxonomy" id="2838751"/>
    <lineage>
        <taxon>Bacteria</taxon>
        <taxon>Bacillati</taxon>
        <taxon>Bacillota</taxon>
        <taxon>Clostridia</taxon>
        <taxon>Eubacteriales</taxon>
        <taxon>Oscillospiraceae</taxon>
        <taxon>Ruthenibacterium</taxon>
    </lineage>
</organism>
<keyword evidence="1" id="KW-0808">Transferase</keyword>
<dbReference type="GO" id="GO:0008168">
    <property type="term" value="F:methyltransferase activity"/>
    <property type="evidence" value="ECO:0007669"/>
    <property type="project" value="UniProtKB-KW"/>
</dbReference>
<reference evidence="1" key="1">
    <citation type="journal article" date="2021" name="PeerJ">
        <title>Extensive microbial diversity within the chicken gut microbiome revealed by metagenomics and culture.</title>
        <authorList>
            <person name="Gilroy R."/>
            <person name="Ravi A."/>
            <person name="Getino M."/>
            <person name="Pursley I."/>
            <person name="Horton D.L."/>
            <person name="Alikhan N.F."/>
            <person name="Baker D."/>
            <person name="Gharbi K."/>
            <person name="Hall N."/>
            <person name="Watson M."/>
            <person name="Adriaenssens E.M."/>
            <person name="Foster-Nyarko E."/>
            <person name="Jarju S."/>
            <person name="Secka A."/>
            <person name="Antonio M."/>
            <person name="Oren A."/>
            <person name="Chaudhuri R.R."/>
            <person name="La Ragione R."/>
            <person name="Hildebrand F."/>
            <person name="Pallen M.J."/>
        </authorList>
    </citation>
    <scope>NUCLEOTIDE SEQUENCE</scope>
    <source>
        <strain evidence="1">ChiBcec8-14828</strain>
    </source>
</reference>
<keyword evidence="1" id="KW-0489">Methyltransferase</keyword>
<dbReference type="AlphaFoldDB" id="A0A9D2M3T9"/>
<proteinExistence type="predicted"/>
<dbReference type="EMBL" id="DWYA01000052">
    <property type="protein sequence ID" value="HJB39848.1"/>
    <property type="molecule type" value="Genomic_DNA"/>
</dbReference>